<protein>
    <submittedName>
        <fullName evidence="1">Uncharacterized protein</fullName>
    </submittedName>
</protein>
<name>A0ABR4FNI8_9EURO</name>
<evidence type="ECO:0000313" key="2">
    <source>
        <dbReference type="Proteomes" id="UP001610563"/>
    </source>
</evidence>
<evidence type="ECO:0000313" key="1">
    <source>
        <dbReference type="EMBL" id="KAL2784824.1"/>
    </source>
</evidence>
<reference evidence="1 2" key="1">
    <citation type="submission" date="2024-07" db="EMBL/GenBank/DDBJ databases">
        <title>Section-level genome sequencing and comparative genomics of Aspergillus sections Usti and Cavernicolus.</title>
        <authorList>
            <consortium name="Lawrence Berkeley National Laboratory"/>
            <person name="Nybo J.L."/>
            <person name="Vesth T.C."/>
            <person name="Theobald S."/>
            <person name="Frisvad J.C."/>
            <person name="Larsen T.O."/>
            <person name="Kjaerboelling I."/>
            <person name="Rothschild-Mancinelli K."/>
            <person name="Lyhne E.K."/>
            <person name="Kogle M.E."/>
            <person name="Barry K."/>
            <person name="Clum A."/>
            <person name="Na H."/>
            <person name="Ledsgaard L."/>
            <person name="Lin J."/>
            <person name="Lipzen A."/>
            <person name="Kuo A."/>
            <person name="Riley R."/>
            <person name="Mondo S."/>
            <person name="Labutti K."/>
            <person name="Haridas S."/>
            <person name="Pangalinan J."/>
            <person name="Salamov A.A."/>
            <person name="Simmons B.A."/>
            <person name="Magnuson J.K."/>
            <person name="Chen J."/>
            <person name="Drula E."/>
            <person name="Henrissat B."/>
            <person name="Wiebenga A."/>
            <person name="Lubbers R.J."/>
            <person name="Gomes A.C."/>
            <person name="Makela M.R."/>
            <person name="Stajich J."/>
            <person name="Grigoriev I.V."/>
            <person name="Mortensen U.H."/>
            <person name="De Vries R.P."/>
            <person name="Baker S.E."/>
            <person name="Andersen M.R."/>
        </authorList>
    </citation>
    <scope>NUCLEOTIDE SEQUENCE [LARGE SCALE GENOMIC DNA]</scope>
    <source>
        <strain evidence="1 2">CBS 209.92</strain>
    </source>
</reference>
<proteinExistence type="predicted"/>
<comment type="caution">
    <text evidence="1">The sequence shown here is derived from an EMBL/GenBank/DDBJ whole genome shotgun (WGS) entry which is preliminary data.</text>
</comment>
<accession>A0ABR4FNI8</accession>
<feature type="non-terminal residue" evidence="1">
    <location>
        <position position="84"/>
    </location>
</feature>
<organism evidence="1 2">
    <name type="scientific">Aspergillus keveii</name>
    <dbReference type="NCBI Taxonomy" id="714993"/>
    <lineage>
        <taxon>Eukaryota</taxon>
        <taxon>Fungi</taxon>
        <taxon>Dikarya</taxon>
        <taxon>Ascomycota</taxon>
        <taxon>Pezizomycotina</taxon>
        <taxon>Eurotiomycetes</taxon>
        <taxon>Eurotiomycetidae</taxon>
        <taxon>Eurotiales</taxon>
        <taxon>Aspergillaceae</taxon>
        <taxon>Aspergillus</taxon>
        <taxon>Aspergillus subgen. Nidulantes</taxon>
    </lineage>
</organism>
<gene>
    <name evidence="1" type="ORF">BJX66DRAFT_316138</name>
</gene>
<dbReference type="Proteomes" id="UP001610563">
    <property type="component" value="Unassembled WGS sequence"/>
</dbReference>
<keyword evidence="2" id="KW-1185">Reference proteome</keyword>
<dbReference type="EMBL" id="JBFTWV010000165">
    <property type="protein sequence ID" value="KAL2784824.1"/>
    <property type="molecule type" value="Genomic_DNA"/>
</dbReference>
<sequence length="84" mass="9364">MQVLFQPPHLAPKALATTGMLLILGSRIVLSFSHSPYLLYCPGIFQSFSSCEYQSRKSEPLLNKSTQPDLEAIALLDRSNLHTM</sequence>